<proteinExistence type="predicted"/>
<keyword evidence="2" id="KW-1185">Reference proteome</keyword>
<comment type="caution">
    <text evidence="1">The sequence shown here is derived from an EMBL/GenBank/DDBJ whole genome shotgun (WGS) entry which is preliminary data.</text>
</comment>
<dbReference type="RefSeq" id="WP_277583657.1">
    <property type="nucleotide sequence ID" value="NZ_CBCPHY010000001.1"/>
</dbReference>
<dbReference type="EMBL" id="JAMBQA010000012">
    <property type="protein sequence ID" value="MDG0847297.1"/>
    <property type="molecule type" value="Genomic_DNA"/>
</dbReference>
<accession>A0A9X4LC86</accession>
<name>A0A9X4LC86_9STAP</name>
<protein>
    <submittedName>
        <fullName evidence="1">Uncharacterized protein</fullName>
    </submittedName>
</protein>
<evidence type="ECO:0000313" key="2">
    <source>
        <dbReference type="Proteomes" id="UP001152422"/>
    </source>
</evidence>
<dbReference type="AlphaFoldDB" id="A0A9X4LC86"/>
<dbReference type="Proteomes" id="UP001152422">
    <property type="component" value="Unassembled WGS sequence"/>
</dbReference>
<reference evidence="1" key="1">
    <citation type="submission" date="2022-05" db="EMBL/GenBank/DDBJ databases">
        <title>Comparative genomics of Staphylococcus equorum isolates.</title>
        <authorList>
            <person name="Luelf R.H."/>
        </authorList>
    </citation>
    <scope>NUCLEOTIDE SEQUENCE</scope>
    <source>
        <strain evidence="1">TMW 2.2497</strain>
    </source>
</reference>
<gene>
    <name evidence="1" type="ORF">M4L89_13785</name>
</gene>
<organism evidence="1 2">
    <name type="scientific">Staphylococcus equorum</name>
    <dbReference type="NCBI Taxonomy" id="246432"/>
    <lineage>
        <taxon>Bacteria</taxon>
        <taxon>Bacillati</taxon>
        <taxon>Bacillota</taxon>
        <taxon>Bacilli</taxon>
        <taxon>Bacillales</taxon>
        <taxon>Staphylococcaceae</taxon>
        <taxon>Staphylococcus</taxon>
    </lineage>
</organism>
<evidence type="ECO:0000313" key="1">
    <source>
        <dbReference type="EMBL" id="MDG0847297.1"/>
    </source>
</evidence>
<sequence length="98" mass="11336">MYNIDEILAVASEMGLEVNKKPSNNKSGFYYRDENGKQQKWDALTELGLEGNANKYFNKDLYMNKINEFSESPYNGDKQSNYLTHEKNSKRKLITEAA</sequence>